<organism evidence="1 2">
    <name type="scientific">Lujinxingia litoralis</name>
    <dbReference type="NCBI Taxonomy" id="2211119"/>
    <lineage>
        <taxon>Bacteria</taxon>
        <taxon>Deltaproteobacteria</taxon>
        <taxon>Bradymonadales</taxon>
        <taxon>Lujinxingiaceae</taxon>
        <taxon>Lujinxingia</taxon>
    </lineage>
</organism>
<dbReference type="Proteomes" id="UP000249169">
    <property type="component" value="Unassembled WGS sequence"/>
</dbReference>
<evidence type="ECO:0000313" key="1">
    <source>
        <dbReference type="EMBL" id="RAL21710.1"/>
    </source>
</evidence>
<reference evidence="1 2" key="1">
    <citation type="submission" date="2018-05" db="EMBL/GenBank/DDBJ databases">
        <title>Lujinxingia marina gen. nov. sp. nov., a new facultative anaerobic member of the class Deltaproteobacteria, and proposal of Lujinxingaceae fam. nov.</title>
        <authorList>
            <person name="Li C.-M."/>
        </authorList>
    </citation>
    <scope>NUCLEOTIDE SEQUENCE [LARGE SCALE GENOMIC DNA]</scope>
    <source>
        <strain evidence="1 2">B210</strain>
    </source>
</reference>
<gene>
    <name evidence="1" type="ORF">DL240_12715</name>
</gene>
<accession>A0A328C9R2</accession>
<dbReference type="EMBL" id="QHKO01000005">
    <property type="protein sequence ID" value="RAL21710.1"/>
    <property type="molecule type" value="Genomic_DNA"/>
</dbReference>
<keyword evidence="2" id="KW-1185">Reference proteome</keyword>
<name>A0A328C9R2_9DELT</name>
<proteinExistence type="predicted"/>
<evidence type="ECO:0000313" key="2">
    <source>
        <dbReference type="Proteomes" id="UP000249169"/>
    </source>
</evidence>
<sequence length="443" mass="49938">MKSPSTAPMASSTYSEDRELRWLLHARERLPLLARRLSAGTTELTPEQCDALSDWSRSLSEDPAWAMLQDALGEAAAWPAVWERARQAGMSARTEHHNALFLSRQFARLLASADLELARWSFVQALSSWLAADAGEALEHYLCECAPEGPEELLEQTRRTALSPVLSPVLTQTLEALYLDEFHRAPERRPLRFGTELLTLAREQLETSQGALARGGHARLQQMHRTLEDRLIDAFQNAIESLDLTTLSMADALPLLASLEQRCRLLGFPHRCDEAALRVGLNMIWELRRLGRDDETEVVERLVPALRPLASRLEALPSEEHLELGGALADFYTFESEFAFSLNRREEHLRHALALCEGHRNASRLLSHLLMERANRDLLKIVATPEFGVALGPLRQRLSDALARVESYLDEAATLFPANERLQDYRHDLVTERERLGIPGDTP</sequence>
<dbReference type="AlphaFoldDB" id="A0A328C9R2"/>
<comment type="caution">
    <text evidence="1">The sequence shown here is derived from an EMBL/GenBank/DDBJ whole genome shotgun (WGS) entry which is preliminary data.</text>
</comment>
<protein>
    <submittedName>
        <fullName evidence="1">Uncharacterized protein</fullName>
    </submittedName>
</protein>